<dbReference type="RefSeq" id="WP_076529266.1">
    <property type="nucleotide sequence ID" value="NZ_BMEH01000002.1"/>
</dbReference>
<evidence type="ECO:0000313" key="5">
    <source>
        <dbReference type="Proteomes" id="UP000186141"/>
    </source>
</evidence>
<dbReference type="InterPro" id="IPR018389">
    <property type="entry name" value="DctP_fam"/>
</dbReference>
<accession>A0A1N7LMN6</accession>
<dbReference type="OrthoDB" id="9769667at2"/>
<dbReference type="InterPro" id="IPR038404">
    <property type="entry name" value="TRAP_DctP_sf"/>
</dbReference>
<comment type="subcellular location">
    <subcellularLocation>
        <location evidence="1">Periplasm</location>
    </subcellularLocation>
</comment>
<reference evidence="4 5" key="1">
    <citation type="submission" date="2017-01" db="EMBL/GenBank/DDBJ databases">
        <authorList>
            <person name="Mah S.A."/>
            <person name="Swanson W.J."/>
            <person name="Moy G.W."/>
            <person name="Vacquier V.D."/>
        </authorList>
    </citation>
    <scope>NUCLEOTIDE SEQUENCE [LARGE SCALE GENOMIC DNA]</scope>
    <source>
        <strain evidence="4 5">DSM 26375</strain>
    </source>
</reference>
<sequence>MGLQLWAALGSALGVLGAVGMAGADTITYGSYLSSHHATNVTSVEPWMRAVEQQTGGSLTFVLAADGTLVGGRDALAGIRDGLVDMSMIVDFYTPNELVTSSILTELALLGADEAVMTAAVTEMQLLHCPTCDTEAADNNLHVMGIYASSPYHFICNKKFEKAEDFRGARVRATGSWAHFVTYLGGTPVNVTSGEMYEALQRGQVDCTLINVPALTNYSLLEVAKYVIDMPIGTFHGGHVYNMNTNVWARRSSEEKAAMLGQVPQALANLVEGAIRENTNARQKATEAGVTFLPADPSLETALAEFQKNELTRVADLARSRGLSDPDPVFATFQEVIAKWDGIVQETGSDWAAYAARIQSEVFDKLPAE</sequence>
<dbReference type="PANTHER" id="PTHR33376:SF15">
    <property type="entry name" value="BLL6794 PROTEIN"/>
    <property type="match status" value="1"/>
</dbReference>
<protein>
    <submittedName>
        <fullName evidence="4">TRAP-type C4-dicarboxylate transport system, substrate-binding protein</fullName>
    </submittedName>
</protein>
<dbReference type="SUPFAM" id="SSF53850">
    <property type="entry name" value="Periplasmic binding protein-like II"/>
    <property type="match status" value="1"/>
</dbReference>
<evidence type="ECO:0000256" key="2">
    <source>
        <dbReference type="ARBA" id="ARBA00022729"/>
    </source>
</evidence>
<name>A0A1N7LMN6_9RHOB</name>
<gene>
    <name evidence="4" type="ORF">SAMN05421774_10232</name>
</gene>
<dbReference type="Proteomes" id="UP000186141">
    <property type="component" value="Unassembled WGS sequence"/>
</dbReference>
<dbReference type="STRING" id="1086013.SAMN05421774_10232"/>
<dbReference type="AlphaFoldDB" id="A0A1N7LMN6"/>
<dbReference type="NCBIfam" id="NF037995">
    <property type="entry name" value="TRAP_S1"/>
    <property type="match status" value="1"/>
</dbReference>
<keyword evidence="5" id="KW-1185">Reference proteome</keyword>
<dbReference type="Pfam" id="PF03480">
    <property type="entry name" value="DctP"/>
    <property type="match status" value="1"/>
</dbReference>
<organism evidence="4 5">
    <name type="scientific">Gemmobacter megaterium</name>
    <dbReference type="NCBI Taxonomy" id="1086013"/>
    <lineage>
        <taxon>Bacteria</taxon>
        <taxon>Pseudomonadati</taxon>
        <taxon>Pseudomonadota</taxon>
        <taxon>Alphaproteobacteria</taxon>
        <taxon>Rhodobacterales</taxon>
        <taxon>Paracoccaceae</taxon>
        <taxon>Gemmobacter</taxon>
    </lineage>
</organism>
<evidence type="ECO:0000256" key="3">
    <source>
        <dbReference type="ARBA" id="ARBA00022764"/>
    </source>
</evidence>
<keyword evidence="2" id="KW-0732">Signal</keyword>
<dbReference type="Gene3D" id="3.40.190.170">
    <property type="entry name" value="Bacterial extracellular solute-binding protein, family 7"/>
    <property type="match status" value="1"/>
</dbReference>
<dbReference type="PANTHER" id="PTHR33376">
    <property type="match status" value="1"/>
</dbReference>
<dbReference type="CDD" id="cd13666">
    <property type="entry name" value="PBP2_TRAP_DctP_like_1"/>
    <property type="match status" value="1"/>
</dbReference>
<dbReference type="GO" id="GO:0055085">
    <property type="term" value="P:transmembrane transport"/>
    <property type="evidence" value="ECO:0007669"/>
    <property type="project" value="InterPro"/>
</dbReference>
<dbReference type="GO" id="GO:0042597">
    <property type="term" value="C:periplasmic space"/>
    <property type="evidence" value="ECO:0007669"/>
    <property type="project" value="UniProtKB-SubCell"/>
</dbReference>
<keyword evidence="3" id="KW-0574">Periplasm</keyword>
<evidence type="ECO:0000313" key="4">
    <source>
        <dbReference type="EMBL" id="SIS75077.1"/>
    </source>
</evidence>
<dbReference type="EMBL" id="FTOT01000002">
    <property type="protein sequence ID" value="SIS75077.1"/>
    <property type="molecule type" value="Genomic_DNA"/>
</dbReference>
<evidence type="ECO:0000256" key="1">
    <source>
        <dbReference type="ARBA" id="ARBA00004418"/>
    </source>
</evidence>
<proteinExistence type="predicted"/>